<reference evidence="2 3" key="1">
    <citation type="journal article" date="2013" name="Plant Cell">
        <title>The transition from a phytopathogenic smut ancestor to an anamorphic biocontrol agent deciphered by comparative whole-genome analysis.</title>
        <authorList>
            <person name="Lefebvre F."/>
            <person name="Joly D.L."/>
            <person name="Labbe C."/>
            <person name="Teichmann B."/>
            <person name="Linning R."/>
            <person name="Belzile F."/>
            <person name="Bakkeren G."/>
            <person name="Belanger R.R."/>
        </authorList>
    </citation>
    <scope>NUCLEOTIDE SEQUENCE [LARGE SCALE GENOMIC DNA]</scope>
    <source>
        <strain evidence="2 3">PF-1</strain>
    </source>
</reference>
<dbReference type="Proteomes" id="UP000053664">
    <property type="component" value="Unassembled WGS sequence"/>
</dbReference>
<feature type="region of interest" description="Disordered" evidence="1">
    <location>
        <begin position="1"/>
        <end position="21"/>
    </location>
</feature>
<feature type="compositionally biased region" description="Low complexity" evidence="1">
    <location>
        <begin position="292"/>
        <end position="301"/>
    </location>
</feature>
<feature type="region of interest" description="Disordered" evidence="1">
    <location>
        <begin position="345"/>
        <end position="382"/>
    </location>
</feature>
<evidence type="ECO:0000313" key="2">
    <source>
        <dbReference type="EMBL" id="EPQ27094.1"/>
    </source>
</evidence>
<dbReference type="KEGG" id="pfp:PFL1_05378"/>
<dbReference type="GeneID" id="19319471"/>
<feature type="compositionally biased region" description="Polar residues" evidence="1">
    <location>
        <begin position="99"/>
        <end position="112"/>
    </location>
</feature>
<feature type="compositionally biased region" description="Low complexity" evidence="1">
    <location>
        <begin position="85"/>
        <end position="95"/>
    </location>
</feature>
<dbReference type="EMBL" id="KE361641">
    <property type="protein sequence ID" value="EPQ27094.1"/>
    <property type="molecule type" value="Genomic_DNA"/>
</dbReference>
<accession>A0A061H403</accession>
<feature type="region of interest" description="Disordered" evidence="1">
    <location>
        <begin position="207"/>
        <end position="328"/>
    </location>
</feature>
<protein>
    <submittedName>
        <fullName evidence="2">Uncharacterized protein</fullName>
    </submittedName>
</protein>
<dbReference type="HOGENOM" id="CLU_567570_0_0_1"/>
<feature type="compositionally biased region" description="Acidic residues" evidence="1">
    <location>
        <begin position="141"/>
        <end position="150"/>
    </location>
</feature>
<dbReference type="RefSeq" id="XP_007881101.1">
    <property type="nucleotide sequence ID" value="XM_007882910.1"/>
</dbReference>
<feature type="compositionally biased region" description="Low complexity" evidence="1">
    <location>
        <begin position="210"/>
        <end position="224"/>
    </location>
</feature>
<dbReference type="AlphaFoldDB" id="A0A061H403"/>
<feature type="region of interest" description="Disordered" evidence="1">
    <location>
        <begin position="165"/>
        <end position="190"/>
    </location>
</feature>
<feature type="compositionally biased region" description="Low complexity" evidence="1">
    <location>
        <begin position="261"/>
        <end position="278"/>
    </location>
</feature>
<evidence type="ECO:0000313" key="3">
    <source>
        <dbReference type="Proteomes" id="UP000053664"/>
    </source>
</evidence>
<name>A0A061H403_9BASI</name>
<sequence length="481" mass="49627">MNAVHACPPPPPPDGPALGSPAVMDEAAQAAASLPRSVSIAGAGAGAGSDQSHRPPRGVDAITISSSPVEAFPSPPRAPNPSAPSPRRSAQKPRPLQVIASNKLPSQPSFNFDSRHASLGGRDVKPRSTAHPEPPGTNDVDGGDDEYGSDLDDATLARLVELEEQTTRTATVSPAPPAAPEASTIRSAPLKISSPLRDLFPAEQIKAEPALRASPPTAAAAAESISRRAESEVDELDEPSVLSQEQMLDFVSRGCTEEEAAAPATAQPGTAGSAAPAADLDSGSISDLPLCATSGRSSRGARTSRQKLPLKKKATKRAKTASQGRVATVSRVRGTVQEVVLETRASKRKKASTPLATTKTRKTASSTTPGPGAATSSTLPGPVASTLPTDVYPTPSAAPSDGHGQLLLLHPAAVQADCLRPVFDEVHAALGELQRRSAQQVQVLQGEIAKRDLIISQLEDELALARGARRASRSRSVSGTT</sequence>
<feature type="compositionally biased region" description="Basic residues" evidence="1">
    <location>
        <begin position="302"/>
        <end position="319"/>
    </location>
</feature>
<feature type="region of interest" description="Disordered" evidence="1">
    <location>
        <begin position="40"/>
        <end position="150"/>
    </location>
</feature>
<organism evidence="2 3">
    <name type="scientific">Pseudozyma flocculosa PF-1</name>
    <dbReference type="NCBI Taxonomy" id="1277687"/>
    <lineage>
        <taxon>Eukaryota</taxon>
        <taxon>Fungi</taxon>
        <taxon>Dikarya</taxon>
        <taxon>Basidiomycota</taxon>
        <taxon>Ustilaginomycotina</taxon>
        <taxon>Ustilaginomycetes</taxon>
        <taxon>Ustilaginales</taxon>
        <taxon>Ustilaginaceae</taxon>
        <taxon>Pseudozyma</taxon>
    </lineage>
</organism>
<proteinExistence type="predicted"/>
<feature type="compositionally biased region" description="Pro residues" evidence="1">
    <location>
        <begin position="73"/>
        <end position="84"/>
    </location>
</feature>
<gene>
    <name evidence="2" type="ORF">PFL1_05378</name>
</gene>
<evidence type="ECO:0000256" key="1">
    <source>
        <dbReference type="SAM" id="MobiDB-lite"/>
    </source>
</evidence>